<evidence type="ECO:0000256" key="8">
    <source>
        <dbReference type="RuleBase" id="RU000304"/>
    </source>
</evidence>
<evidence type="ECO:0000313" key="12">
    <source>
        <dbReference type="EMBL" id="CAH2315209.1"/>
    </source>
</evidence>
<accession>A0AAD1WNH4</accession>
<evidence type="ECO:0000256" key="9">
    <source>
        <dbReference type="SAM" id="MobiDB-lite"/>
    </source>
</evidence>
<feature type="compositionally biased region" description="Basic and acidic residues" evidence="9">
    <location>
        <begin position="18"/>
        <end position="33"/>
    </location>
</feature>
<dbReference type="Gene3D" id="1.10.510.10">
    <property type="entry name" value="Transferase(Phosphotransferase) domain 1"/>
    <property type="match status" value="1"/>
</dbReference>
<evidence type="ECO:0000256" key="7">
    <source>
        <dbReference type="PROSITE-ProRule" id="PRU10141"/>
    </source>
</evidence>
<proteinExistence type="inferred from homology"/>
<keyword evidence="4 7" id="KW-0547">Nucleotide-binding</keyword>
<dbReference type="GO" id="GO:0004674">
    <property type="term" value="F:protein serine/threonine kinase activity"/>
    <property type="evidence" value="ECO:0007669"/>
    <property type="project" value="UniProtKB-KW"/>
</dbReference>
<gene>
    <name evidence="12" type="ORF">PECUL_23A002777</name>
</gene>
<dbReference type="PROSITE" id="PS00107">
    <property type="entry name" value="PROTEIN_KINASE_ATP"/>
    <property type="match status" value="1"/>
</dbReference>
<dbReference type="InterPro" id="IPR000961">
    <property type="entry name" value="AGC-kinase_C"/>
</dbReference>
<protein>
    <submittedName>
        <fullName evidence="12">Kinase C delta type-like</fullName>
    </submittedName>
</protein>
<dbReference type="SUPFAM" id="SSF56112">
    <property type="entry name" value="Protein kinase-like (PK-like)"/>
    <property type="match status" value="1"/>
</dbReference>
<evidence type="ECO:0000256" key="6">
    <source>
        <dbReference type="ARBA" id="ARBA00022840"/>
    </source>
</evidence>
<dbReference type="InterPro" id="IPR000719">
    <property type="entry name" value="Prot_kinase_dom"/>
</dbReference>
<name>A0AAD1WNH4_PELCU</name>
<evidence type="ECO:0000313" key="13">
    <source>
        <dbReference type="Proteomes" id="UP001295444"/>
    </source>
</evidence>
<keyword evidence="13" id="KW-1185">Reference proteome</keyword>
<dbReference type="SMART" id="SM00220">
    <property type="entry name" value="S_TKc"/>
    <property type="match status" value="1"/>
</dbReference>
<feature type="region of interest" description="Disordered" evidence="9">
    <location>
        <begin position="18"/>
        <end position="66"/>
    </location>
</feature>
<dbReference type="InterPro" id="IPR011009">
    <property type="entry name" value="Kinase-like_dom_sf"/>
</dbReference>
<evidence type="ECO:0000259" key="10">
    <source>
        <dbReference type="PROSITE" id="PS50011"/>
    </source>
</evidence>
<dbReference type="Proteomes" id="UP001295444">
    <property type="component" value="Chromosome 09"/>
</dbReference>
<dbReference type="AlphaFoldDB" id="A0AAD1WNH4"/>
<dbReference type="Gene3D" id="3.30.200.20">
    <property type="entry name" value="Phosphorylase Kinase, domain 1"/>
    <property type="match status" value="1"/>
</dbReference>
<keyword evidence="3" id="KW-0808">Transferase</keyword>
<evidence type="ECO:0000259" key="11">
    <source>
        <dbReference type="PROSITE" id="PS51285"/>
    </source>
</evidence>
<reference evidence="12" key="1">
    <citation type="submission" date="2022-03" db="EMBL/GenBank/DDBJ databases">
        <authorList>
            <person name="Alioto T."/>
            <person name="Alioto T."/>
            <person name="Gomez Garrido J."/>
        </authorList>
    </citation>
    <scope>NUCLEOTIDE SEQUENCE</scope>
</reference>
<keyword evidence="2" id="KW-0597">Phosphoprotein</keyword>
<feature type="domain" description="Protein kinase" evidence="10">
    <location>
        <begin position="104"/>
        <end position="359"/>
    </location>
</feature>
<feature type="compositionally biased region" description="Basic residues" evidence="9">
    <location>
        <begin position="34"/>
        <end position="58"/>
    </location>
</feature>
<evidence type="ECO:0000256" key="5">
    <source>
        <dbReference type="ARBA" id="ARBA00022777"/>
    </source>
</evidence>
<keyword evidence="5 12" id="KW-0418">Kinase</keyword>
<dbReference type="GO" id="GO:0005524">
    <property type="term" value="F:ATP binding"/>
    <property type="evidence" value="ECO:0007669"/>
    <property type="project" value="UniProtKB-UniRule"/>
</dbReference>
<feature type="domain" description="AGC-kinase C-terminal" evidence="11">
    <location>
        <begin position="360"/>
        <end position="425"/>
    </location>
</feature>
<dbReference type="FunFam" id="1.10.510.10:FF:000048">
    <property type="entry name" value="Protein kinase C"/>
    <property type="match status" value="1"/>
</dbReference>
<dbReference type="PROSITE" id="PS00108">
    <property type="entry name" value="PROTEIN_KINASE_ST"/>
    <property type="match status" value="1"/>
</dbReference>
<evidence type="ECO:0000256" key="4">
    <source>
        <dbReference type="ARBA" id="ARBA00022741"/>
    </source>
</evidence>
<feature type="binding site" evidence="7">
    <location>
        <position position="133"/>
    </location>
    <ligand>
        <name>ATP</name>
        <dbReference type="ChEBI" id="CHEBI:30616"/>
    </ligand>
</feature>
<dbReference type="InterPro" id="IPR017441">
    <property type="entry name" value="Protein_kinase_ATP_BS"/>
</dbReference>
<dbReference type="PANTHER" id="PTHR24351">
    <property type="entry name" value="RIBOSOMAL PROTEIN S6 KINASE"/>
    <property type="match status" value="1"/>
</dbReference>
<keyword evidence="1 8" id="KW-0723">Serine/threonine-protein kinase</keyword>
<evidence type="ECO:0000256" key="2">
    <source>
        <dbReference type="ARBA" id="ARBA00022553"/>
    </source>
</evidence>
<evidence type="ECO:0000256" key="3">
    <source>
        <dbReference type="ARBA" id="ARBA00022679"/>
    </source>
</evidence>
<dbReference type="InterPro" id="IPR008271">
    <property type="entry name" value="Ser/Thr_kinase_AS"/>
</dbReference>
<evidence type="ECO:0000256" key="1">
    <source>
        <dbReference type="ARBA" id="ARBA00022527"/>
    </source>
</evidence>
<sequence length="425" mass="48875">MGKISILKRKIKRGYKEVDQSLKLSKKEKNETKRPKKERSSKKKAKARRRDKQRQKNRGKWEEERIGGGIHEKLSGRELSLTPLDFSFPHELGSDILSLKVSDFEFHRELGRGGFGKVMLASCKRTQHLVAMKVMNKSPALTTCILTERRTLELAGGCPFLCEGLAAFQTQKHVFFVMEYMRGGSLYYYLEKRSCLETYEAVFYSAEIVCGLQFLHSRGIVHRDLKPDNILLDGDGHARIADFGLVEENMYKGKKAIGKAGTTIYMAPELLCQLLADKEFDAAVDWWSLGIIICEMLVGDHPYDRLLSSNQFRYSVIMRKPQYPDWVTTNTKGIVSKLLMKNPKFRLGVYGDIRRHPFYGDLCWEELEAKKISPPYKPSVQPTLDFRKQPQKKPHSFLEALMNNTSSGYRRDLVGLSFSSPRWRV</sequence>
<keyword evidence="6 7" id="KW-0067">ATP-binding</keyword>
<dbReference type="Pfam" id="PF00069">
    <property type="entry name" value="Pkinase"/>
    <property type="match status" value="1"/>
</dbReference>
<dbReference type="PROSITE" id="PS51285">
    <property type="entry name" value="AGC_KINASE_CTER"/>
    <property type="match status" value="1"/>
</dbReference>
<organism evidence="12 13">
    <name type="scientific">Pelobates cultripes</name>
    <name type="common">Western spadefoot toad</name>
    <dbReference type="NCBI Taxonomy" id="61616"/>
    <lineage>
        <taxon>Eukaryota</taxon>
        <taxon>Metazoa</taxon>
        <taxon>Chordata</taxon>
        <taxon>Craniata</taxon>
        <taxon>Vertebrata</taxon>
        <taxon>Euteleostomi</taxon>
        <taxon>Amphibia</taxon>
        <taxon>Batrachia</taxon>
        <taxon>Anura</taxon>
        <taxon>Pelobatoidea</taxon>
        <taxon>Pelobatidae</taxon>
        <taxon>Pelobates</taxon>
    </lineage>
</organism>
<dbReference type="PROSITE" id="PS50011">
    <property type="entry name" value="PROTEIN_KINASE_DOM"/>
    <property type="match status" value="1"/>
</dbReference>
<dbReference type="EMBL" id="OW240920">
    <property type="protein sequence ID" value="CAH2315209.1"/>
    <property type="molecule type" value="Genomic_DNA"/>
</dbReference>
<comment type="similarity">
    <text evidence="8">Belongs to the protein kinase superfamily.</text>
</comment>